<evidence type="ECO:0000256" key="1">
    <source>
        <dbReference type="SAM" id="MobiDB-lite"/>
    </source>
</evidence>
<dbReference type="OrthoDB" id="64872at2759"/>
<name>A0A6A4XXP9_9STRA</name>
<proteinExistence type="predicted"/>
<evidence type="ECO:0000313" key="2">
    <source>
        <dbReference type="EMBL" id="KAF0688368.1"/>
    </source>
</evidence>
<feature type="compositionally biased region" description="Low complexity" evidence="1">
    <location>
        <begin position="139"/>
        <end position="149"/>
    </location>
</feature>
<protein>
    <submittedName>
        <fullName evidence="2">Uncharacterized protein</fullName>
    </submittedName>
</protein>
<reference evidence="2" key="1">
    <citation type="submission" date="2019-06" db="EMBL/GenBank/DDBJ databases">
        <title>Genomics analysis of Aphanomyces spp. identifies a new class of oomycete effector associated with host adaptation.</title>
        <authorList>
            <person name="Gaulin E."/>
        </authorList>
    </citation>
    <scope>NUCLEOTIDE SEQUENCE</scope>
    <source>
        <strain evidence="2">CBS 578.67</strain>
    </source>
</reference>
<gene>
    <name evidence="2" type="ORF">As57867_019922</name>
</gene>
<sequence>EADEAARGDRGPLRRWEPRLAPTSTVMPFLHLVACLQLAVGNIVYAWHDKAKEQILSVLEAYLGNRTFKVVFLDDSGSLVVPAHCIRGLVTTDEALMALHDAAYNYRIATEQVAHMVSQRSAAAVRYVRDGQESDEGTSDSSVSSSASSPRHGGPERKRQCKTKTKQQQQQHQPKK</sequence>
<feature type="region of interest" description="Disordered" evidence="1">
    <location>
        <begin position="128"/>
        <end position="176"/>
    </location>
</feature>
<accession>A0A6A4XXP9</accession>
<comment type="caution">
    <text evidence="2">The sequence shown here is derived from an EMBL/GenBank/DDBJ whole genome shotgun (WGS) entry which is preliminary data.</text>
</comment>
<feature type="compositionally biased region" description="Low complexity" evidence="1">
    <location>
        <begin position="166"/>
        <end position="176"/>
    </location>
</feature>
<feature type="non-terminal residue" evidence="2">
    <location>
        <position position="1"/>
    </location>
</feature>
<dbReference type="EMBL" id="VJMH01006730">
    <property type="protein sequence ID" value="KAF0688368.1"/>
    <property type="molecule type" value="Genomic_DNA"/>
</dbReference>
<organism evidence="2">
    <name type="scientific">Aphanomyces stellatus</name>
    <dbReference type="NCBI Taxonomy" id="120398"/>
    <lineage>
        <taxon>Eukaryota</taxon>
        <taxon>Sar</taxon>
        <taxon>Stramenopiles</taxon>
        <taxon>Oomycota</taxon>
        <taxon>Saprolegniomycetes</taxon>
        <taxon>Saprolegniales</taxon>
        <taxon>Verrucalvaceae</taxon>
        <taxon>Aphanomyces</taxon>
    </lineage>
</organism>
<dbReference type="AlphaFoldDB" id="A0A6A4XXP9"/>